<protein>
    <recommendedName>
        <fullName evidence="3">DUF2281 domain-containing protein</fullName>
    </recommendedName>
</protein>
<comment type="caution">
    <text evidence="1">The sequence shown here is derived from an EMBL/GenBank/DDBJ whole genome shotgun (WGS) entry which is preliminary data.</text>
</comment>
<dbReference type="RefSeq" id="WP_157834003.1">
    <property type="nucleotide sequence ID" value="NZ_JMIY01000003.1"/>
</dbReference>
<dbReference type="Proteomes" id="UP000027153">
    <property type="component" value="Unassembled WGS sequence"/>
</dbReference>
<keyword evidence="2" id="KW-1185">Reference proteome</keyword>
<proteinExistence type="predicted"/>
<sequence>MLQREYIVKRINSLPEDSLEEIVDFIELKEDPLSKTIGICEGPSGGEAQ</sequence>
<organism evidence="1 2">
    <name type="scientific">Candidatus Methanoperedens nitratireducens</name>
    <dbReference type="NCBI Taxonomy" id="1392998"/>
    <lineage>
        <taxon>Archaea</taxon>
        <taxon>Methanobacteriati</taxon>
        <taxon>Methanobacteriota</taxon>
        <taxon>Stenosarchaea group</taxon>
        <taxon>Methanomicrobia</taxon>
        <taxon>Methanosarcinales</taxon>
        <taxon>ANME-2 cluster</taxon>
        <taxon>Candidatus Methanoperedentaceae</taxon>
        <taxon>Candidatus Methanoperedens</taxon>
    </lineage>
</organism>
<evidence type="ECO:0000313" key="2">
    <source>
        <dbReference type="Proteomes" id="UP000027153"/>
    </source>
</evidence>
<dbReference type="AlphaFoldDB" id="A0A062UYS3"/>
<dbReference type="EMBL" id="JMIY01000003">
    <property type="protein sequence ID" value="KCZ72081.1"/>
    <property type="molecule type" value="Genomic_DNA"/>
</dbReference>
<evidence type="ECO:0000313" key="1">
    <source>
        <dbReference type="EMBL" id="KCZ72081.1"/>
    </source>
</evidence>
<accession>A0A062UYS3</accession>
<reference evidence="1 2" key="1">
    <citation type="journal article" date="2013" name="Nature">
        <title>Anaerobic oxidation of methane coupled to nitrate reduction in a novel archaeal lineage.</title>
        <authorList>
            <person name="Haroon M.F."/>
            <person name="Hu S."/>
            <person name="Shi Y."/>
            <person name="Imelfort M."/>
            <person name="Keller J."/>
            <person name="Hugenholtz P."/>
            <person name="Yuan Z."/>
            <person name="Tyson G.W."/>
        </authorList>
    </citation>
    <scope>NUCLEOTIDE SEQUENCE [LARGE SCALE GENOMIC DNA]</scope>
    <source>
        <strain evidence="1 2">ANME-2d</strain>
    </source>
</reference>
<name>A0A062UYS3_9EURY</name>
<evidence type="ECO:0008006" key="3">
    <source>
        <dbReference type="Google" id="ProtNLM"/>
    </source>
</evidence>
<gene>
    <name evidence="1" type="ORF">ANME2D_01483</name>
</gene>